<gene>
    <name evidence="7" type="ORF">SAMN04489718_0554</name>
</gene>
<dbReference type="STRING" id="995062.SAMN04489718_0554"/>
<dbReference type="Gene3D" id="1.10.600.10">
    <property type="entry name" value="Farnesyl Diphosphate Synthase"/>
    <property type="match status" value="1"/>
</dbReference>
<dbReference type="Proteomes" id="UP000199301">
    <property type="component" value="Unassembled WGS sequence"/>
</dbReference>
<reference evidence="8" key="1">
    <citation type="submission" date="2016-10" db="EMBL/GenBank/DDBJ databases">
        <authorList>
            <person name="Varghese N."/>
            <person name="Submissions S."/>
        </authorList>
    </citation>
    <scope>NUCLEOTIDE SEQUENCE [LARGE SCALE GENOMIC DNA]</scope>
    <source>
        <strain evidence="8">DSM 45459</strain>
    </source>
</reference>
<evidence type="ECO:0000256" key="1">
    <source>
        <dbReference type="ARBA" id="ARBA00001946"/>
    </source>
</evidence>
<comment type="similarity">
    <text evidence="2 6">Belongs to the FPP/GGPP synthase family.</text>
</comment>
<name>A0A1H0YN75_9ACTN</name>
<dbReference type="EMBL" id="FNKO01000001">
    <property type="protein sequence ID" value="SDQ16306.1"/>
    <property type="molecule type" value="Genomic_DNA"/>
</dbReference>
<dbReference type="PANTHER" id="PTHR12001">
    <property type="entry name" value="GERANYLGERANYL PYROPHOSPHATE SYNTHASE"/>
    <property type="match status" value="1"/>
</dbReference>
<dbReference type="SUPFAM" id="SSF48576">
    <property type="entry name" value="Terpenoid synthases"/>
    <property type="match status" value="1"/>
</dbReference>
<evidence type="ECO:0000313" key="7">
    <source>
        <dbReference type="EMBL" id="SDQ16306.1"/>
    </source>
</evidence>
<evidence type="ECO:0000256" key="4">
    <source>
        <dbReference type="ARBA" id="ARBA00022723"/>
    </source>
</evidence>
<dbReference type="InterPro" id="IPR000092">
    <property type="entry name" value="Polyprenyl_synt"/>
</dbReference>
<dbReference type="Pfam" id="PF00348">
    <property type="entry name" value="polyprenyl_synt"/>
    <property type="match status" value="1"/>
</dbReference>
<dbReference type="GO" id="GO:0008299">
    <property type="term" value="P:isoprenoid biosynthetic process"/>
    <property type="evidence" value="ECO:0007669"/>
    <property type="project" value="InterPro"/>
</dbReference>
<keyword evidence="3 6" id="KW-0808">Transferase</keyword>
<dbReference type="InterPro" id="IPR008949">
    <property type="entry name" value="Isoprenoid_synthase_dom_sf"/>
</dbReference>
<dbReference type="AlphaFoldDB" id="A0A1H0YN75"/>
<evidence type="ECO:0000256" key="2">
    <source>
        <dbReference type="ARBA" id="ARBA00006706"/>
    </source>
</evidence>
<dbReference type="PROSITE" id="PS00723">
    <property type="entry name" value="POLYPRENYL_SYNTHASE_1"/>
    <property type="match status" value="1"/>
</dbReference>
<protein>
    <submittedName>
        <fullName evidence="7">Geranylgeranyl diphosphate synthase, type I</fullName>
    </submittedName>
</protein>
<evidence type="ECO:0000256" key="5">
    <source>
        <dbReference type="ARBA" id="ARBA00022842"/>
    </source>
</evidence>
<accession>A0A1H0YN75</accession>
<dbReference type="PANTHER" id="PTHR12001:SF85">
    <property type="entry name" value="SHORT CHAIN ISOPRENYL DIPHOSPHATE SYNTHASE"/>
    <property type="match status" value="1"/>
</dbReference>
<organism evidence="7 8">
    <name type="scientific">Actinopolyspora saharensis</name>
    <dbReference type="NCBI Taxonomy" id="995062"/>
    <lineage>
        <taxon>Bacteria</taxon>
        <taxon>Bacillati</taxon>
        <taxon>Actinomycetota</taxon>
        <taxon>Actinomycetes</taxon>
        <taxon>Actinopolysporales</taxon>
        <taxon>Actinopolysporaceae</taxon>
        <taxon>Actinopolyspora</taxon>
    </lineage>
</organism>
<keyword evidence="8" id="KW-1185">Reference proteome</keyword>
<dbReference type="PROSITE" id="PS00444">
    <property type="entry name" value="POLYPRENYL_SYNTHASE_2"/>
    <property type="match status" value="1"/>
</dbReference>
<keyword evidence="4" id="KW-0479">Metal-binding</keyword>
<comment type="cofactor">
    <cofactor evidence="1">
        <name>Mg(2+)</name>
        <dbReference type="ChEBI" id="CHEBI:18420"/>
    </cofactor>
</comment>
<evidence type="ECO:0000256" key="6">
    <source>
        <dbReference type="RuleBase" id="RU004466"/>
    </source>
</evidence>
<sequence>MNSEELLHGFHDQVRTELLAFLSTRATEIAGQATEAGELVDVVTRFLQDGKYLRPTFAYLGWLSRAEESTAALRAAASLELLHAFGLIQDDVMDKSTLRRGRATVHRTLAASHADATSTSTERRFGESAAILLADLCLIWAERMLRTSGMDSQALERARSCYDDMRQELAVGQYLDLLNTERERCELPDVLRIARLKSARYTITKPLLLGAYLAGDDHKLRRVLGQYGDSIGEAFQMRDDLLGIFGEPAVTGKPAGDDLRNEKITTVVAVALDRAGPRQHRELRHLLDGDTTSTRGQDSIRDLLTETGAVEQIETMIGERVQYGRQALQHAELPERVRTELDRMALTCVDRSS</sequence>
<proteinExistence type="inferred from homology"/>
<dbReference type="GO" id="GO:0046872">
    <property type="term" value="F:metal ion binding"/>
    <property type="evidence" value="ECO:0007669"/>
    <property type="project" value="UniProtKB-KW"/>
</dbReference>
<keyword evidence="5" id="KW-0460">Magnesium</keyword>
<dbReference type="SFLD" id="SFLDS00005">
    <property type="entry name" value="Isoprenoid_Synthase_Type_I"/>
    <property type="match status" value="1"/>
</dbReference>
<dbReference type="CDD" id="cd00685">
    <property type="entry name" value="Trans_IPPS_HT"/>
    <property type="match status" value="1"/>
</dbReference>
<evidence type="ECO:0000313" key="8">
    <source>
        <dbReference type="Proteomes" id="UP000199301"/>
    </source>
</evidence>
<dbReference type="GO" id="GO:0004659">
    <property type="term" value="F:prenyltransferase activity"/>
    <property type="evidence" value="ECO:0007669"/>
    <property type="project" value="InterPro"/>
</dbReference>
<evidence type="ECO:0000256" key="3">
    <source>
        <dbReference type="ARBA" id="ARBA00022679"/>
    </source>
</evidence>
<dbReference type="InterPro" id="IPR033749">
    <property type="entry name" value="Polyprenyl_synt_CS"/>
</dbReference>